<feature type="region of interest" description="Disordered" evidence="1">
    <location>
        <begin position="229"/>
        <end position="259"/>
    </location>
</feature>
<feature type="compositionally biased region" description="Basic and acidic residues" evidence="1">
    <location>
        <begin position="230"/>
        <end position="240"/>
    </location>
</feature>
<evidence type="ECO:0000256" key="1">
    <source>
        <dbReference type="SAM" id="MobiDB-lite"/>
    </source>
</evidence>
<feature type="region of interest" description="Disordered" evidence="1">
    <location>
        <begin position="402"/>
        <end position="446"/>
    </location>
</feature>
<feature type="compositionally biased region" description="Low complexity" evidence="1">
    <location>
        <begin position="427"/>
        <end position="439"/>
    </location>
</feature>
<dbReference type="Proteomes" id="UP001150907">
    <property type="component" value="Unassembled WGS sequence"/>
</dbReference>
<feature type="region of interest" description="Disordered" evidence="1">
    <location>
        <begin position="274"/>
        <end position="302"/>
    </location>
</feature>
<protein>
    <submittedName>
        <fullName evidence="2">Uncharacterized protein</fullName>
    </submittedName>
</protein>
<comment type="caution">
    <text evidence="2">The sequence shown here is derived from an EMBL/GenBank/DDBJ whole genome shotgun (WGS) entry which is preliminary data.</text>
</comment>
<accession>A0A9W8EI62</accession>
<dbReference type="AlphaFoldDB" id="A0A9W8EI62"/>
<gene>
    <name evidence="2" type="ORF">H4R26_003803</name>
</gene>
<reference evidence="2" key="1">
    <citation type="submission" date="2022-07" db="EMBL/GenBank/DDBJ databases">
        <title>Phylogenomic reconstructions and comparative analyses of Kickxellomycotina fungi.</title>
        <authorList>
            <person name="Reynolds N.K."/>
            <person name="Stajich J.E."/>
            <person name="Barry K."/>
            <person name="Grigoriev I.V."/>
            <person name="Crous P."/>
            <person name="Smith M.E."/>
        </authorList>
    </citation>
    <scope>NUCLEOTIDE SEQUENCE</scope>
    <source>
        <strain evidence="2">IMI 214461</strain>
    </source>
</reference>
<proteinExistence type="predicted"/>
<dbReference type="EMBL" id="JANBQF010000339">
    <property type="protein sequence ID" value="KAJ2002048.1"/>
    <property type="molecule type" value="Genomic_DNA"/>
</dbReference>
<evidence type="ECO:0000313" key="3">
    <source>
        <dbReference type="Proteomes" id="UP001150907"/>
    </source>
</evidence>
<dbReference type="OrthoDB" id="5576775at2759"/>
<sequence>MAELEQAVRSHAFANRQRFPTALKPPLRLVCELCMVRALEYDRQILSPDTPEQSVLAWSTSLDTVGFVTGIYDRVADIMPYNRLTVRKIVGKLLGYDLITWKERQLKQIEDGLKLRIDQQIKNGSGWIPVAARAPSKEGLEEGAVAAVPGGGSQVRWHWSTLSKHILFQYMLLTLDINELRNQLDPSGSKDGAYREQQARKSAYAHLVSLWPGSSMSTYEVSRAYSSRKSLLDKHSRRSDGGPGLAKQESGAQGTTDAAAPETHLARATPAAHIAERGEHTSENVSARQQQQQQQASMSPRPVGEYVREQNVHGNFSPPATGQLEEQMTLGQKLPSPSQMLENGPAAARFASPLMSHRNLHFGQVGVPVSSHPPLQRDIELSGQLTALDQHVRSRTSAIFGAVPPKPQHELPAQNHPPLPGNNSDAGYSSPGSSRYSMSVHNLTSP</sequence>
<name>A0A9W8EI62_9FUNG</name>
<organism evidence="2 3">
    <name type="scientific">Coemansia thaxteri</name>
    <dbReference type="NCBI Taxonomy" id="2663907"/>
    <lineage>
        <taxon>Eukaryota</taxon>
        <taxon>Fungi</taxon>
        <taxon>Fungi incertae sedis</taxon>
        <taxon>Zoopagomycota</taxon>
        <taxon>Kickxellomycotina</taxon>
        <taxon>Kickxellomycetes</taxon>
        <taxon>Kickxellales</taxon>
        <taxon>Kickxellaceae</taxon>
        <taxon>Coemansia</taxon>
    </lineage>
</organism>
<evidence type="ECO:0000313" key="2">
    <source>
        <dbReference type="EMBL" id="KAJ2002048.1"/>
    </source>
</evidence>
<keyword evidence="3" id="KW-1185">Reference proteome</keyword>